<dbReference type="Proteomes" id="UP000800036">
    <property type="component" value="Unassembled WGS sequence"/>
</dbReference>
<keyword evidence="3 5" id="KW-1133">Transmembrane helix</keyword>
<keyword evidence="4 5" id="KW-0472">Membrane</keyword>
<evidence type="ECO:0000313" key="7">
    <source>
        <dbReference type="Proteomes" id="UP000800036"/>
    </source>
</evidence>
<dbReference type="SUPFAM" id="SSF103473">
    <property type="entry name" value="MFS general substrate transporter"/>
    <property type="match status" value="1"/>
</dbReference>
<dbReference type="AlphaFoldDB" id="A0A6A5UX82"/>
<organism evidence="6 7">
    <name type="scientific">Bimuria novae-zelandiae CBS 107.79</name>
    <dbReference type="NCBI Taxonomy" id="1447943"/>
    <lineage>
        <taxon>Eukaryota</taxon>
        <taxon>Fungi</taxon>
        <taxon>Dikarya</taxon>
        <taxon>Ascomycota</taxon>
        <taxon>Pezizomycotina</taxon>
        <taxon>Dothideomycetes</taxon>
        <taxon>Pleosporomycetidae</taxon>
        <taxon>Pleosporales</taxon>
        <taxon>Massarineae</taxon>
        <taxon>Didymosphaeriaceae</taxon>
        <taxon>Bimuria</taxon>
    </lineage>
</organism>
<keyword evidence="7" id="KW-1185">Reference proteome</keyword>
<accession>A0A6A5UX82</accession>
<feature type="transmembrane region" description="Helical" evidence="5">
    <location>
        <begin position="135"/>
        <end position="152"/>
    </location>
</feature>
<protein>
    <recommendedName>
        <fullName evidence="8">Major facilitator superfamily (MFS) profile domain-containing protein</fullName>
    </recommendedName>
</protein>
<dbReference type="GO" id="GO:0022857">
    <property type="term" value="F:transmembrane transporter activity"/>
    <property type="evidence" value="ECO:0007669"/>
    <property type="project" value="TreeGrafter"/>
</dbReference>
<evidence type="ECO:0000256" key="4">
    <source>
        <dbReference type="ARBA" id="ARBA00023136"/>
    </source>
</evidence>
<keyword evidence="2 5" id="KW-0812">Transmembrane</keyword>
<dbReference type="OrthoDB" id="10021397at2759"/>
<evidence type="ECO:0000256" key="2">
    <source>
        <dbReference type="ARBA" id="ARBA00022692"/>
    </source>
</evidence>
<feature type="transmembrane region" description="Helical" evidence="5">
    <location>
        <begin position="64"/>
        <end position="87"/>
    </location>
</feature>
<evidence type="ECO:0000256" key="3">
    <source>
        <dbReference type="ARBA" id="ARBA00022989"/>
    </source>
</evidence>
<feature type="non-terminal residue" evidence="6">
    <location>
        <position position="175"/>
    </location>
</feature>
<dbReference type="InterPro" id="IPR036259">
    <property type="entry name" value="MFS_trans_sf"/>
</dbReference>
<dbReference type="PANTHER" id="PTHR23501:SF199">
    <property type="entry name" value="MFS EFFLUX TRANSPORTER INPD-RELATED"/>
    <property type="match status" value="1"/>
</dbReference>
<proteinExistence type="predicted"/>
<feature type="non-terminal residue" evidence="6">
    <location>
        <position position="1"/>
    </location>
</feature>
<dbReference type="PANTHER" id="PTHR23501">
    <property type="entry name" value="MAJOR FACILITATOR SUPERFAMILY"/>
    <property type="match status" value="1"/>
</dbReference>
<name>A0A6A5UX82_9PLEO</name>
<evidence type="ECO:0000256" key="5">
    <source>
        <dbReference type="SAM" id="Phobius"/>
    </source>
</evidence>
<sequence>VPFILLGIIIDCVGAGLITTLDVETPTIRWAAFLVINGIGIGMAQQLPYTALQAVLDPLDVATGNAIAVFSFQLGGALGIAIGQNLFLNKLAQTVPGYTSELSPEVVINAGAAGLVSLAQSPELLLALRRAYAQAIRYTLILPLVAACAAFLPEMGMDWLNIRHVAEARRANTTD</sequence>
<evidence type="ECO:0000313" key="6">
    <source>
        <dbReference type="EMBL" id="KAF1969288.1"/>
    </source>
</evidence>
<feature type="transmembrane region" description="Helical" evidence="5">
    <location>
        <begin position="30"/>
        <end position="52"/>
    </location>
</feature>
<evidence type="ECO:0008006" key="8">
    <source>
        <dbReference type="Google" id="ProtNLM"/>
    </source>
</evidence>
<gene>
    <name evidence="6" type="ORF">BU23DRAFT_401572</name>
</gene>
<evidence type="ECO:0000256" key="1">
    <source>
        <dbReference type="ARBA" id="ARBA00004141"/>
    </source>
</evidence>
<reference evidence="6" key="1">
    <citation type="journal article" date="2020" name="Stud. Mycol.">
        <title>101 Dothideomycetes genomes: a test case for predicting lifestyles and emergence of pathogens.</title>
        <authorList>
            <person name="Haridas S."/>
            <person name="Albert R."/>
            <person name="Binder M."/>
            <person name="Bloem J."/>
            <person name="Labutti K."/>
            <person name="Salamov A."/>
            <person name="Andreopoulos B."/>
            <person name="Baker S."/>
            <person name="Barry K."/>
            <person name="Bills G."/>
            <person name="Bluhm B."/>
            <person name="Cannon C."/>
            <person name="Castanera R."/>
            <person name="Culley D."/>
            <person name="Daum C."/>
            <person name="Ezra D."/>
            <person name="Gonzalez J."/>
            <person name="Henrissat B."/>
            <person name="Kuo A."/>
            <person name="Liang C."/>
            <person name="Lipzen A."/>
            <person name="Lutzoni F."/>
            <person name="Magnuson J."/>
            <person name="Mondo S."/>
            <person name="Nolan M."/>
            <person name="Ohm R."/>
            <person name="Pangilinan J."/>
            <person name="Park H.-J."/>
            <person name="Ramirez L."/>
            <person name="Alfaro M."/>
            <person name="Sun H."/>
            <person name="Tritt A."/>
            <person name="Yoshinaga Y."/>
            <person name="Zwiers L.-H."/>
            <person name="Turgeon B."/>
            <person name="Goodwin S."/>
            <person name="Spatafora J."/>
            <person name="Crous P."/>
            <person name="Grigoriev I."/>
        </authorList>
    </citation>
    <scope>NUCLEOTIDE SEQUENCE</scope>
    <source>
        <strain evidence="6">CBS 107.79</strain>
    </source>
</reference>
<dbReference type="EMBL" id="ML976711">
    <property type="protein sequence ID" value="KAF1969288.1"/>
    <property type="molecule type" value="Genomic_DNA"/>
</dbReference>
<comment type="subcellular location">
    <subcellularLocation>
        <location evidence="1">Membrane</location>
        <topology evidence="1">Multi-pass membrane protein</topology>
    </subcellularLocation>
</comment>
<dbReference type="GO" id="GO:0005886">
    <property type="term" value="C:plasma membrane"/>
    <property type="evidence" value="ECO:0007669"/>
    <property type="project" value="TreeGrafter"/>
</dbReference>